<gene>
    <name evidence="2" type="ORF">BN2475_90108</name>
</gene>
<evidence type="ECO:0000256" key="1">
    <source>
        <dbReference type="SAM" id="MobiDB-lite"/>
    </source>
</evidence>
<name>A0A1N7RNA0_9BURK</name>
<dbReference type="Proteomes" id="UP000187012">
    <property type="component" value="Unassembled WGS sequence"/>
</dbReference>
<dbReference type="EMBL" id="CYGX02000009">
    <property type="protein sequence ID" value="SIT36594.1"/>
    <property type="molecule type" value="Genomic_DNA"/>
</dbReference>
<protein>
    <submittedName>
        <fullName evidence="2">Uncharacterized protein</fullName>
    </submittedName>
</protein>
<organism evidence="2 3">
    <name type="scientific">Paraburkholderia ribeironis</name>
    <dbReference type="NCBI Taxonomy" id="1247936"/>
    <lineage>
        <taxon>Bacteria</taxon>
        <taxon>Pseudomonadati</taxon>
        <taxon>Pseudomonadota</taxon>
        <taxon>Betaproteobacteria</taxon>
        <taxon>Burkholderiales</taxon>
        <taxon>Burkholderiaceae</taxon>
        <taxon>Paraburkholderia</taxon>
    </lineage>
</organism>
<keyword evidence="3" id="KW-1185">Reference proteome</keyword>
<accession>A0A1N7RNA0</accession>
<sequence>MQSSSNSASAYSASSLELLMMTPRTDAHRKAANPDEGSAPISQSQPDRRLKRQLSFAIDLGLAHVLTEITPRRYVEWRTTGSAEIGRALRRAILDEQFERRRKARAKTGL</sequence>
<evidence type="ECO:0000313" key="2">
    <source>
        <dbReference type="EMBL" id="SIT36594.1"/>
    </source>
</evidence>
<evidence type="ECO:0000313" key="3">
    <source>
        <dbReference type="Proteomes" id="UP000187012"/>
    </source>
</evidence>
<reference evidence="2 3" key="1">
    <citation type="submission" date="2016-12" db="EMBL/GenBank/DDBJ databases">
        <authorList>
            <person name="Song W.-J."/>
            <person name="Kurnit D.M."/>
        </authorList>
    </citation>
    <scope>NUCLEOTIDE SEQUENCE [LARGE SCALE GENOMIC DNA]</scope>
    <source>
        <strain evidence="2 3">STM7296</strain>
    </source>
</reference>
<feature type="region of interest" description="Disordered" evidence="1">
    <location>
        <begin position="22"/>
        <end position="48"/>
    </location>
</feature>
<proteinExistence type="predicted"/>
<dbReference type="STRING" id="1247936.BN2475_90108"/>
<dbReference type="AlphaFoldDB" id="A0A1N7RNA0"/>